<dbReference type="Proteomes" id="UP000813385">
    <property type="component" value="Unassembled WGS sequence"/>
</dbReference>
<proteinExistence type="inferred from homology"/>
<keyword evidence="14" id="KW-1185">Reference proteome</keyword>
<evidence type="ECO:0000256" key="5">
    <source>
        <dbReference type="ARBA" id="ARBA00023008"/>
    </source>
</evidence>
<evidence type="ECO:0000256" key="6">
    <source>
        <dbReference type="ARBA" id="ARBA00023128"/>
    </source>
</evidence>
<dbReference type="Pfam" id="PF02630">
    <property type="entry name" value="SCO1-SenC"/>
    <property type="match status" value="1"/>
</dbReference>
<dbReference type="EMBL" id="JAGPXD010000003">
    <property type="protein sequence ID" value="KAH7362244.1"/>
    <property type="molecule type" value="Genomic_DNA"/>
</dbReference>
<keyword evidence="3 9" id="KW-0479">Metal-binding</keyword>
<evidence type="ECO:0000256" key="3">
    <source>
        <dbReference type="ARBA" id="ARBA00022723"/>
    </source>
</evidence>
<name>A0A8K0THL0_9PEZI</name>
<evidence type="ECO:0000313" key="14">
    <source>
        <dbReference type="Proteomes" id="UP000813385"/>
    </source>
</evidence>
<dbReference type="GO" id="GO:0016531">
    <property type="term" value="F:copper chaperone activity"/>
    <property type="evidence" value="ECO:0007669"/>
    <property type="project" value="InterPro"/>
</dbReference>
<keyword evidence="12" id="KW-0812">Transmembrane</keyword>
<dbReference type="InterPro" id="IPR036249">
    <property type="entry name" value="Thioredoxin-like_sf"/>
</dbReference>
<keyword evidence="12" id="KW-1133">Transmembrane helix</keyword>
<reference evidence="13" key="1">
    <citation type="journal article" date="2021" name="Nat. Commun.">
        <title>Genetic determinants of endophytism in the Arabidopsis root mycobiome.</title>
        <authorList>
            <person name="Mesny F."/>
            <person name="Miyauchi S."/>
            <person name="Thiergart T."/>
            <person name="Pickel B."/>
            <person name="Atanasova L."/>
            <person name="Karlsson M."/>
            <person name="Huettel B."/>
            <person name="Barry K.W."/>
            <person name="Haridas S."/>
            <person name="Chen C."/>
            <person name="Bauer D."/>
            <person name="Andreopoulos W."/>
            <person name="Pangilinan J."/>
            <person name="LaButti K."/>
            <person name="Riley R."/>
            <person name="Lipzen A."/>
            <person name="Clum A."/>
            <person name="Drula E."/>
            <person name="Henrissat B."/>
            <person name="Kohler A."/>
            <person name="Grigoriev I.V."/>
            <person name="Martin F.M."/>
            <person name="Hacquard S."/>
        </authorList>
    </citation>
    <scope>NUCLEOTIDE SEQUENCE</scope>
    <source>
        <strain evidence="13">MPI-CAGE-AT-0016</strain>
    </source>
</reference>
<dbReference type="InterPro" id="IPR003782">
    <property type="entry name" value="SCO1/SenC"/>
</dbReference>
<dbReference type="SUPFAM" id="SSF52833">
    <property type="entry name" value="Thioredoxin-like"/>
    <property type="match status" value="1"/>
</dbReference>
<evidence type="ECO:0000256" key="1">
    <source>
        <dbReference type="ARBA" id="ARBA00004273"/>
    </source>
</evidence>
<keyword evidence="6 8" id="KW-0496">Mitochondrion</keyword>
<feature type="binding site" evidence="9">
    <location>
        <position position="156"/>
    </location>
    <ligand>
        <name>Cu cation</name>
        <dbReference type="ChEBI" id="CHEBI:23378"/>
    </ligand>
</feature>
<keyword evidence="5 9" id="KW-0186">Copper</keyword>
<gene>
    <name evidence="13" type="ORF">B0T11DRAFT_280446</name>
</gene>
<keyword evidence="4 8" id="KW-0999">Mitochondrion inner membrane</keyword>
<dbReference type="PANTHER" id="PTHR12151">
    <property type="entry name" value="ELECTRON TRANSPORT PROTIN SCO1/SENC FAMILY MEMBER"/>
    <property type="match status" value="1"/>
</dbReference>
<comment type="caution">
    <text evidence="13">The sequence shown here is derived from an EMBL/GenBank/DDBJ whole genome shotgun (WGS) entry which is preliminary data.</text>
</comment>
<dbReference type="PANTHER" id="PTHR12151:SF5">
    <property type="entry name" value="AT19154P"/>
    <property type="match status" value="1"/>
</dbReference>
<evidence type="ECO:0000256" key="2">
    <source>
        <dbReference type="ARBA" id="ARBA00010996"/>
    </source>
</evidence>
<feature type="binding site" evidence="9">
    <location>
        <position position="243"/>
    </location>
    <ligand>
        <name>Cu cation</name>
        <dbReference type="ChEBI" id="CHEBI:23378"/>
    </ligand>
</feature>
<keyword evidence="10" id="KW-1015">Disulfide bond</keyword>
<feature type="binding site" evidence="9">
    <location>
        <position position="152"/>
    </location>
    <ligand>
        <name>Cu cation</name>
        <dbReference type="ChEBI" id="CHEBI:23378"/>
    </ligand>
</feature>
<evidence type="ECO:0000256" key="4">
    <source>
        <dbReference type="ARBA" id="ARBA00022792"/>
    </source>
</evidence>
<dbReference type="FunFam" id="3.40.30.10:FF:000013">
    <property type="entry name" value="Blast:Protein SCO1 homolog, mitochondrial"/>
    <property type="match status" value="1"/>
</dbReference>
<evidence type="ECO:0000313" key="13">
    <source>
        <dbReference type="EMBL" id="KAH7362244.1"/>
    </source>
</evidence>
<dbReference type="CDD" id="cd02968">
    <property type="entry name" value="SCO"/>
    <property type="match status" value="1"/>
</dbReference>
<dbReference type="GO" id="GO:0005507">
    <property type="term" value="F:copper ion binding"/>
    <property type="evidence" value="ECO:0007669"/>
    <property type="project" value="InterPro"/>
</dbReference>
<keyword evidence="7 12" id="KW-0472">Membrane</keyword>
<evidence type="ECO:0000256" key="8">
    <source>
        <dbReference type="PIRNR" id="PIRNR037736"/>
    </source>
</evidence>
<dbReference type="AlphaFoldDB" id="A0A8K0THL0"/>
<dbReference type="PIRSF" id="PIRSF037736">
    <property type="entry name" value="SCO1"/>
    <property type="match status" value="1"/>
</dbReference>
<dbReference type="InterPro" id="IPR017276">
    <property type="entry name" value="Synth_of_cyt-c-oxidase_Sco1/2"/>
</dbReference>
<evidence type="ECO:0000256" key="7">
    <source>
        <dbReference type="ARBA" id="ARBA00023136"/>
    </source>
</evidence>
<evidence type="ECO:0000256" key="10">
    <source>
        <dbReference type="PIRSR" id="PIRSR603782-2"/>
    </source>
</evidence>
<dbReference type="Gene3D" id="3.40.30.10">
    <property type="entry name" value="Glutaredoxin"/>
    <property type="match status" value="1"/>
</dbReference>
<comment type="similarity">
    <text evidence="2 8">Belongs to the SCO1/2 family.</text>
</comment>
<dbReference type="GO" id="GO:0033617">
    <property type="term" value="P:mitochondrial respiratory chain complex IV assembly"/>
    <property type="evidence" value="ECO:0007669"/>
    <property type="project" value="TreeGrafter"/>
</dbReference>
<dbReference type="GO" id="GO:0045454">
    <property type="term" value="P:cell redox homeostasis"/>
    <property type="evidence" value="ECO:0007669"/>
    <property type="project" value="UniProtKB-ARBA"/>
</dbReference>
<sequence length="293" mass="33348">MLSQIVPPRTMVRTLLSSSRQCQRCLSHSATTASRLRPTTPSPLQWKPSQFQTRAKSGSNYKTVEEAKSRYRSGPFSWKAGVLFVATAGLLMWYFEFEKERMQRKRIADSTKGVGRPKVGGDFELIDQYGKRFTSDDMSGRYALVYFGFSHCPDICPDELDKMAQMFDKVQEKRPGGLLPIFVTCDPARDTPKVLAEYLAEFHPKFIGLTGSYEDIKAMCKKYRVYFSTPQNVKPGQDYLVDHSIYFYLMDPEGNFVEALGRQHSPTAGAKLIVDHMNDWSGSWKKGEIQASR</sequence>
<evidence type="ECO:0000256" key="12">
    <source>
        <dbReference type="SAM" id="Phobius"/>
    </source>
</evidence>
<dbReference type="OrthoDB" id="270009at2759"/>
<accession>A0A8K0THL0</accession>
<feature type="region of interest" description="Disordered" evidence="11">
    <location>
        <begin position="28"/>
        <end position="47"/>
    </location>
</feature>
<feature type="transmembrane region" description="Helical" evidence="12">
    <location>
        <begin position="76"/>
        <end position="95"/>
    </location>
</feature>
<feature type="disulfide bond" description="Redox-active" evidence="10">
    <location>
        <begin position="152"/>
        <end position="156"/>
    </location>
</feature>
<evidence type="ECO:0000256" key="9">
    <source>
        <dbReference type="PIRSR" id="PIRSR037736-1"/>
    </source>
</evidence>
<dbReference type="GO" id="GO:0006878">
    <property type="term" value="P:intracellular copper ion homeostasis"/>
    <property type="evidence" value="ECO:0007669"/>
    <property type="project" value="UniProtKB-UniRule"/>
</dbReference>
<protein>
    <submittedName>
        <fullName evidence="13">SCO2 protein</fullName>
    </submittedName>
</protein>
<comment type="subcellular location">
    <subcellularLocation>
        <location evidence="1 8">Mitochondrion inner membrane</location>
    </subcellularLocation>
</comment>
<organism evidence="13 14">
    <name type="scientific">Plectosphaerella cucumerina</name>
    <dbReference type="NCBI Taxonomy" id="40658"/>
    <lineage>
        <taxon>Eukaryota</taxon>
        <taxon>Fungi</taxon>
        <taxon>Dikarya</taxon>
        <taxon>Ascomycota</taxon>
        <taxon>Pezizomycotina</taxon>
        <taxon>Sordariomycetes</taxon>
        <taxon>Hypocreomycetidae</taxon>
        <taxon>Glomerellales</taxon>
        <taxon>Plectosphaerellaceae</taxon>
        <taxon>Plectosphaerella</taxon>
    </lineage>
</organism>
<dbReference type="GO" id="GO:0005743">
    <property type="term" value="C:mitochondrial inner membrane"/>
    <property type="evidence" value="ECO:0007669"/>
    <property type="project" value="UniProtKB-SubCell"/>
</dbReference>
<evidence type="ECO:0000256" key="11">
    <source>
        <dbReference type="SAM" id="MobiDB-lite"/>
    </source>
</evidence>